<evidence type="ECO:0000313" key="2">
    <source>
        <dbReference type="Proteomes" id="UP000316095"/>
    </source>
</evidence>
<name>A0A5C5XJ00_9PLAN</name>
<evidence type="ECO:0000313" key="1">
    <source>
        <dbReference type="EMBL" id="TWT62125.1"/>
    </source>
</evidence>
<dbReference type="EMBL" id="SJPG01000001">
    <property type="protein sequence ID" value="TWT62125.1"/>
    <property type="molecule type" value="Genomic_DNA"/>
</dbReference>
<reference evidence="1 2" key="1">
    <citation type="submission" date="2019-02" db="EMBL/GenBank/DDBJ databases">
        <title>Deep-cultivation of Planctomycetes and their phenomic and genomic characterization uncovers novel biology.</title>
        <authorList>
            <person name="Wiegand S."/>
            <person name="Jogler M."/>
            <person name="Boedeker C."/>
            <person name="Pinto D."/>
            <person name="Vollmers J."/>
            <person name="Rivas-Marin E."/>
            <person name="Kohn T."/>
            <person name="Peeters S.H."/>
            <person name="Heuer A."/>
            <person name="Rast P."/>
            <person name="Oberbeckmann S."/>
            <person name="Bunk B."/>
            <person name="Jeske O."/>
            <person name="Meyerdierks A."/>
            <person name="Storesund J.E."/>
            <person name="Kallscheuer N."/>
            <person name="Luecker S."/>
            <person name="Lage O.M."/>
            <person name="Pohl T."/>
            <person name="Merkel B.J."/>
            <person name="Hornburger P."/>
            <person name="Mueller R.-W."/>
            <person name="Bruemmer F."/>
            <person name="Labrenz M."/>
            <person name="Spormann A.M."/>
            <person name="Op Den Camp H."/>
            <person name="Overmann J."/>
            <person name="Amann R."/>
            <person name="Jetten M.S.M."/>
            <person name="Mascher T."/>
            <person name="Medema M.H."/>
            <person name="Devos D.P."/>
            <person name="Kaster A.-K."/>
            <person name="Ovreas L."/>
            <person name="Rohde M."/>
            <person name="Galperin M.Y."/>
            <person name="Jogler C."/>
        </authorList>
    </citation>
    <scope>NUCLEOTIDE SEQUENCE [LARGE SCALE GENOMIC DNA]</scope>
    <source>
        <strain evidence="1 2">Pan54</strain>
    </source>
</reference>
<comment type="caution">
    <text evidence="1">The sequence shown here is derived from an EMBL/GenBank/DDBJ whole genome shotgun (WGS) entry which is preliminary data.</text>
</comment>
<proteinExistence type="predicted"/>
<dbReference type="AlphaFoldDB" id="A0A5C5XJ00"/>
<protein>
    <submittedName>
        <fullName evidence="1">Uncharacterized protein</fullName>
    </submittedName>
</protein>
<organism evidence="1 2">
    <name type="scientific">Rubinisphaera italica</name>
    <dbReference type="NCBI Taxonomy" id="2527969"/>
    <lineage>
        <taxon>Bacteria</taxon>
        <taxon>Pseudomonadati</taxon>
        <taxon>Planctomycetota</taxon>
        <taxon>Planctomycetia</taxon>
        <taxon>Planctomycetales</taxon>
        <taxon>Planctomycetaceae</taxon>
        <taxon>Rubinisphaera</taxon>
    </lineage>
</organism>
<gene>
    <name evidence="1" type="ORF">Pan54_28640</name>
</gene>
<accession>A0A5C5XJ00</accession>
<keyword evidence="2" id="KW-1185">Reference proteome</keyword>
<dbReference type="Proteomes" id="UP000316095">
    <property type="component" value="Unassembled WGS sequence"/>
</dbReference>
<sequence>MSSQTGVTGSQEQDDFAIRRVARLTLSVGREAKR</sequence>